<dbReference type="Proteomes" id="UP000032568">
    <property type="component" value="Chromosome"/>
</dbReference>
<gene>
    <name evidence="2" type="ORF">SG35_025405</name>
</gene>
<evidence type="ECO:0000313" key="3">
    <source>
        <dbReference type="Proteomes" id="UP000032568"/>
    </source>
</evidence>
<feature type="transmembrane region" description="Helical" evidence="1">
    <location>
        <begin position="12"/>
        <end position="28"/>
    </location>
</feature>
<dbReference type="AlphaFoldDB" id="A0AAE9YPR6"/>
<keyword evidence="1" id="KW-0812">Transmembrane</keyword>
<keyword evidence="1" id="KW-1133">Transmembrane helix</keyword>
<dbReference type="SUPFAM" id="SSF54631">
    <property type="entry name" value="CBS-domain pair"/>
    <property type="match status" value="1"/>
</dbReference>
<reference evidence="2 3" key="2">
    <citation type="journal article" date="2022" name="Mar. Drugs">
        <title>Bioassay-Guided Fractionation Leads to the Detection of Cholic Acid Generated by the Rare Thalassomonas sp.</title>
        <authorList>
            <person name="Pheiffer F."/>
            <person name="Schneider Y.K."/>
            <person name="Hansen E.H."/>
            <person name="Andersen J.H."/>
            <person name="Isaksson J."/>
            <person name="Busche T."/>
            <person name="R C."/>
            <person name="Kalinowski J."/>
            <person name="Zyl L.V."/>
            <person name="Trindade M."/>
        </authorList>
    </citation>
    <scope>NUCLEOTIDE SEQUENCE [LARGE SCALE GENOMIC DNA]</scope>
    <source>
        <strain evidence="2 3">A5K-106</strain>
    </source>
</reference>
<protein>
    <recommendedName>
        <fullName evidence="4">CBS domain-containing protein</fullName>
    </recommendedName>
</protein>
<proteinExistence type="predicted"/>
<dbReference type="RefSeq" id="WP_044833406.1">
    <property type="nucleotide sequence ID" value="NZ_CP059735.1"/>
</dbReference>
<dbReference type="EMBL" id="CP059735">
    <property type="protein sequence ID" value="WDD98551.1"/>
    <property type="molecule type" value="Genomic_DNA"/>
</dbReference>
<dbReference type="InterPro" id="IPR046342">
    <property type="entry name" value="CBS_dom_sf"/>
</dbReference>
<keyword evidence="1" id="KW-0472">Membrane</keyword>
<feature type="transmembrane region" description="Helical" evidence="1">
    <location>
        <begin position="40"/>
        <end position="60"/>
    </location>
</feature>
<evidence type="ECO:0000256" key="1">
    <source>
        <dbReference type="SAM" id="Phobius"/>
    </source>
</evidence>
<organism evidence="2 3">
    <name type="scientific">Thalassomonas actiniarum</name>
    <dbReference type="NCBI Taxonomy" id="485447"/>
    <lineage>
        <taxon>Bacteria</taxon>
        <taxon>Pseudomonadati</taxon>
        <taxon>Pseudomonadota</taxon>
        <taxon>Gammaproteobacteria</taxon>
        <taxon>Alteromonadales</taxon>
        <taxon>Colwelliaceae</taxon>
        <taxon>Thalassomonas</taxon>
    </lineage>
</organism>
<reference evidence="2 3" key="1">
    <citation type="journal article" date="2015" name="Genome Announc.">
        <title>Draft Genome Sequences of Marine Isolates of Thalassomonas viridans and Thalassomonas actiniarum.</title>
        <authorList>
            <person name="Olonade I."/>
            <person name="van Zyl L.J."/>
            <person name="Trindade M."/>
        </authorList>
    </citation>
    <scope>NUCLEOTIDE SEQUENCE [LARGE SCALE GENOMIC DNA]</scope>
    <source>
        <strain evidence="2 3">A5K-106</strain>
    </source>
</reference>
<dbReference type="KEGG" id="tact:SG35_025405"/>
<sequence length="291" mass="32050">MDMTAWIREHSWVLAPAFILTLVIFIWLKGKLAKNVEIKPVDVGIALIPFVLWMASAGIFKKVELPGLISFETADVIVSAAAAPIDLQVSKIPVTALKADPKSSVREIPRLIASGTQVLSFTLGYRGYHGGAVWMYFNHLLSSPPFKYAVILDEQGALFGLYSSRKLTAILNSDNNNELMEKYPLKPFRGLPDNNAVAKWHGFTQAIINNDKAALAEVAGFVEFGQAVNPQADKKQVLAQMEQFGLDWLPVIDNQSGVSRFQGIVERSRLTASLILDVARELESKKQAQGN</sequence>
<evidence type="ECO:0000313" key="2">
    <source>
        <dbReference type="EMBL" id="WDD98551.1"/>
    </source>
</evidence>
<keyword evidence="3" id="KW-1185">Reference proteome</keyword>
<name>A0AAE9YPR6_9GAMM</name>
<accession>A0AAE9YPR6</accession>
<evidence type="ECO:0008006" key="4">
    <source>
        <dbReference type="Google" id="ProtNLM"/>
    </source>
</evidence>